<evidence type="ECO:0000259" key="8">
    <source>
        <dbReference type="Pfam" id="PF12704"/>
    </source>
</evidence>
<proteinExistence type="predicted"/>
<feature type="domain" description="MacB-like periplasmic core" evidence="8">
    <location>
        <begin position="20"/>
        <end position="244"/>
    </location>
</feature>
<evidence type="ECO:0000256" key="6">
    <source>
        <dbReference type="SAM" id="Phobius"/>
    </source>
</evidence>
<organism evidence="9 10">
    <name type="scientific">Mediterranea massiliensis</name>
    <dbReference type="NCBI Taxonomy" id="1841865"/>
    <lineage>
        <taxon>Bacteria</taxon>
        <taxon>Pseudomonadati</taxon>
        <taxon>Bacteroidota</taxon>
        <taxon>Bacteroidia</taxon>
        <taxon>Bacteroidales</taxon>
        <taxon>Bacteroidaceae</taxon>
        <taxon>Mediterranea</taxon>
    </lineage>
</organism>
<dbReference type="PANTHER" id="PTHR30572">
    <property type="entry name" value="MEMBRANE COMPONENT OF TRANSPORTER-RELATED"/>
    <property type="match status" value="1"/>
</dbReference>
<evidence type="ECO:0000256" key="2">
    <source>
        <dbReference type="ARBA" id="ARBA00022475"/>
    </source>
</evidence>
<dbReference type="Pfam" id="PF12704">
    <property type="entry name" value="MacB_PCD"/>
    <property type="match status" value="1"/>
</dbReference>
<name>A0ABS2E057_9BACT</name>
<gene>
    <name evidence="9" type="ORF">H7U35_07170</name>
</gene>
<evidence type="ECO:0000313" key="10">
    <source>
        <dbReference type="Proteomes" id="UP000766986"/>
    </source>
</evidence>
<evidence type="ECO:0000313" key="9">
    <source>
        <dbReference type="EMBL" id="MBM6735000.1"/>
    </source>
</evidence>
<dbReference type="InterPro" id="IPR050250">
    <property type="entry name" value="Macrolide_Exporter_MacB"/>
</dbReference>
<dbReference type="InterPro" id="IPR025857">
    <property type="entry name" value="MacB_PCD"/>
</dbReference>
<feature type="transmembrane region" description="Helical" evidence="6">
    <location>
        <begin position="21"/>
        <end position="41"/>
    </location>
</feature>
<dbReference type="InterPro" id="IPR003838">
    <property type="entry name" value="ABC3_permease_C"/>
</dbReference>
<evidence type="ECO:0000256" key="1">
    <source>
        <dbReference type="ARBA" id="ARBA00004651"/>
    </source>
</evidence>
<feature type="transmembrane region" description="Helical" evidence="6">
    <location>
        <begin position="341"/>
        <end position="367"/>
    </location>
</feature>
<keyword evidence="5 6" id="KW-0472">Membrane</keyword>
<keyword evidence="10" id="KW-1185">Reference proteome</keyword>
<comment type="caution">
    <text evidence="9">The sequence shown here is derived from an EMBL/GenBank/DDBJ whole genome shotgun (WGS) entry which is preliminary data.</text>
</comment>
<evidence type="ECO:0000256" key="3">
    <source>
        <dbReference type="ARBA" id="ARBA00022692"/>
    </source>
</evidence>
<feature type="transmembrane region" description="Helical" evidence="6">
    <location>
        <begin position="286"/>
        <end position="306"/>
    </location>
</feature>
<feature type="domain" description="ABC3 transporter permease C-terminal" evidence="7">
    <location>
        <begin position="291"/>
        <end position="419"/>
    </location>
</feature>
<dbReference type="Proteomes" id="UP000766986">
    <property type="component" value="Unassembled WGS sequence"/>
</dbReference>
<dbReference type="Pfam" id="PF02687">
    <property type="entry name" value="FtsX"/>
    <property type="match status" value="1"/>
</dbReference>
<reference evidence="9 10" key="1">
    <citation type="journal article" date="2021" name="Sci. Rep.">
        <title>The distribution of antibiotic resistance genes in chicken gut microbiota commensals.</title>
        <authorList>
            <person name="Juricova H."/>
            <person name="Matiasovicova J."/>
            <person name="Kubasova T."/>
            <person name="Cejkova D."/>
            <person name="Rychlik I."/>
        </authorList>
    </citation>
    <scope>NUCLEOTIDE SEQUENCE [LARGE SCALE GENOMIC DNA]</scope>
    <source>
        <strain evidence="9 10">An772</strain>
    </source>
</reference>
<comment type="subcellular location">
    <subcellularLocation>
        <location evidence="1">Cell membrane</location>
        <topology evidence="1">Multi-pass membrane protein</topology>
    </subcellularLocation>
</comment>
<feature type="transmembrane region" description="Helical" evidence="6">
    <location>
        <begin position="387"/>
        <end position="409"/>
    </location>
</feature>
<keyword evidence="2" id="KW-1003">Cell membrane</keyword>
<accession>A0ABS2E057</accession>
<evidence type="ECO:0000256" key="4">
    <source>
        <dbReference type="ARBA" id="ARBA00022989"/>
    </source>
</evidence>
<dbReference type="EMBL" id="JACLYZ010000012">
    <property type="protein sequence ID" value="MBM6735000.1"/>
    <property type="molecule type" value="Genomic_DNA"/>
</dbReference>
<protein>
    <submittedName>
        <fullName evidence="9">ABC transporter permease</fullName>
    </submittedName>
</protein>
<dbReference type="PANTHER" id="PTHR30572:SF18">
    <property type="entry name" value="ABC-TYPE MACROLIDE FAMILY EXPORT SYSTEM PERMEASE COMPONENT 2"/>
    <property type="match status" value="1"/>
</dbReference>
<keyword evidence="4 6" id="KW-1133">Transmembrane helix</keyword>
<evidence type="ECO:0000256" key="5">
    <source>
        <dbReference type="ARBA" id="ARBA00023136"/>
    </source>
</evidence>
<dbReference type="RefSeq" id="WP_205095232.1">
    <property type="nucleotide sequence ID" value="NZ_JACLYZ010000012.1"/>
</dbReference>
<keyword evidence="3 6" id="KW-0812">Transmembrane</keyword>
<evidence type="ECO:0000259" key="7">
    <source>
        <dbReference type="Pfam" id="PF02687"/>
    </source>
</evidence>
<sequence length="428" mass="47229">MLRLYIQQAVYHLRENPVISWISVLGTAFSICMIMVIVITLRVRVADCEPEVNRSRSLYVPNMSYRAKGDLSGSSANSSMSVQTGRECFKTLTTAEAVTLVSNPGKVRVSLPAGAKMTADRVQTDEAFWNVFQFRFLDGKPFTAADLSSGLPRAVIAASVARRLFGRTDVSGQHIELNHVDFQVCGVVADVSMLATDAYAQVWIPYTAGDAEANSWGYNLMGPMRAVILARSRADFPAIREECERLRQKYNDAQEGVEVFYRGQPDTQFTHLYRTWSQEPDVQGVVLRYVVVMLILLIVPAINLSSMTLSRMRKRMAEIGVRKAFGATANELMHQVFVENLLLTCLAGLLGLALSYAATFVLNGFLFGNSTNAYLSGETSLTAGELLSPWIFLAAFAFCLLMNLLSAGIPAWRASRMNIVEAINGREG</sequence>